<feature type="domain" description="Transcription regulator HTH AraC N-terminal" evidence="1">
    <location>
        <begin position="15"/>
        <end position="80"/>
    </location>
</feature>
<evidence type="ECO:0000313" key="2">
    <source>
        <dbReference type="EMBL" id="HIU14263.1"/>
    </source>
</evidence>
<sequence length="88" mass="10043">MNTITNHLLAMPANHTLYHYFVIQGALRLYTPSSIMDYLPGQYSISAIDTPLSNQVLQSPLNTLALSFQTKDVIDMILQLPMLFREMR</sequence>
<reference evidence="2" key="1">
    <citation type="submission" date="2020-10" db="EMBL/GenBank/DDBJ databases">
        <authorList>
            <person name="Gilroy R."/>
        </authorList>
    </citation>
    <scope>NUCLEOTIDE SEQUENCE</scope>
    <source>
        <strain evidence="2">CHK195-11698</strain>
    </source>
</reference>
<dbReference type="Pfam" id="PF06719">
    <property type="entry name" value="AraC_N"/>
    <property type="match status" value="1"/>
</dbReference>
<reference evidence="2" key="2">
    <citation type="journal article" date="2021" name="PeerJ">
        <title>Extensive microbial diversity within the chicken gut microbiome revealed by metagenomics and culture.</title>
        <authorList>
            <person name="Gilroy R."/>
            <person name="Ravi A."/>
            <person name="Getino M."/>
            <person name="Pursley I."/>
            <person name="Horton D.L."/>
            <person name="Alikhan N.F."/>
            <person name="Baker D."/>
            <person name="Gharbi K."/>
            <person name="Hall N."/>
            <person name="Watson M."/>
            <person name="Adriaenssens E.M."/>
            <person name="Foster-Nyarko E."/>
            <person name="Jarju S."/>
            <person name="Secka A."/>
            <person name="Antonio M."/>
            <person name="Oren A."/>
            <person name="Chaudhuri R.R."/>
            <person name="La Ragione R."/>
            <person name="Hildebrand F."/>
            <person name="Pallen M.J."/>
        </authorList>
    </citation>
    <scope>NUCLEOTIDE SEQUENCE</scope>
    <source>
        <strain evidence="2">CHK195-11698</strain>
    </source>
</reference>
<dbReference type="InterPro" id="IPR009594">
    <property type="entry name" value="Tscrpt_reg_HTH_AraC_N"/>
</dbReference>
<dbReference type="AlphaFoldDB" id="A0A9D1L048"/>
<protein>
    <submittedName>
        <fullName evidence="2">AraC family transcriptional regulator N-terminal domain-containing protein</fullName>
    </submittedName>
</protein>
<evidence type="ECO:0000313" key="3">
    <source>
        <dbReference type="Proteomes" id="UP000824175"/>
    </source>
</evidence>
<comment type="caution">
    <text evidence="2">The sequence shown here is derived from an EMBL/GenBank/DDBJ whole genome shotgun (WGS) entry which is preliminary data.</text>
</comment>
<name>A0A9D1L048_9FIRM</name>
<evidence type="ECO:0000259" key="1">
    <source>
        <dbReference type="Pfam" id="PF06719"/>
    </source>
</evidence>
<dbReference type="EMBL" id="DVMJ01000079">
    <property type="protein sequence ID" value="HIU14263.1"/>
    <property type="molecule type" value="Genomic_DNA"/>
</dbReference>
<dbReference type="Proteomes" id="UP000824175">
    <property type="component" value="Unassembled WGS sequence"/>
</dbReference>
<accession>A0A9D1L048</accession>
<organism evidence="2 3">
    <name type="scientific">Candidatus Fimiplasma intestinipullorum</name>
    <dbReference type="NCBI Taxonomy" id="2840825"/>
    <lineage>
        <taxon>Bacteria</taxon>
        <taxon>Bacillati</taxon>
        <taxon>Bacillota</taxon>
        <taxon>Clostridia</taxon>
        <taxon>Eubacteriales</taxon>
        <taxon>Candidatus Fimiplasma</taxon>
    </lineage>
</organism>
<proteinExistence type="predicted"/>
<gene>
    <name evidence="2" type="ORF">IAD15_09365</name>
</gene>